<proteinExistence type="predicted"/>
<reference evidence="2 3" key="1">
    <citation type="submission" date="2020-08" db="EMBL/GenBank/DDBJ databases">
        <title>Genomic Encyclopedia of Type Strains, Phase III (KMG-III): the genomes of soil and plant-associated and newly described type strains.</title>
        <authorList>
            <person name="Whitman W."/>
        </authorList>
    </citation>
    <scope>NUCLEOTIDE SEQUENCE [LARGE SCALE GENOMIC DNA]</scope>
    <source>
        <strain evidence="2 3">CECT 8305</strain>
    </source>
</reference>
<accession>A0A7W9QFC6</accession>
<dbReference type="Proteomes" id="UP000588098">
    <property type="component" value="Unassembled WGS sequence"/>
</dbReference>
<dbReference type="EMBL" id="JACHJL010000022">
    <property type="protein sequence ID" value="MBB5939251.1"/>
    <property type="molecule type" value="Genomic_DNA"/>
</dbReference>
<organism evidence="2 3">
    <name type="scientific">Streptomyces zagrosensis</name>
    <dbReference type="NCBI Taxonomy" id="1042984"/>
    <lineage>
        <taxon>Bacteria</taxon>
        <taxon>Bacillati</taxon>
        <taxon>Actinomycetota</taxon>
        <taxon>Actinomycetes</taxon>
        <taxon>Kitasatosporales</taxon>
        <taxon>Streptomycetaceae</taxon>
        <taxon>Streptomyces</taxon>
    </lineage>
</organism>
<evidence type="ECO:0000256" key="1">
    <source>
        <dbReference type="SAM" id="MobiDB-lite"/>
    </source>
</evidence>
<protein>
    <submittedName>
        <fullName evidence="2">Uncharacterized protein</fullName>
    </submittedName>
</protein>
<keyword evidence="3" id="KW-1185">Reference proteome</keyword>
<dbReference type="AlphaFoldDB" id="A0A7W9QFC6"/>
<name>A0A7W9QFC6_9ACTN</name>
<gene>
    <name evidence="2" type="ORF">FHS42_006344</name>
</gene>
<comment type="caution">
    <text evidence="2">The sequence shown here is derived from an EMBL/GenBank/DDBJ whole genome shotgun (WGS) entry which is preliminary data.</text>
</comment>
<evidence type="ECO:0000313" key="3">
    <source>
        <dbReference type="Proteomes" id="UP000588098"/>
    </source>
</evidence>
<sequence>MHLLRIGDALVGTAVCVLDRNRRVMPDDLALNALHRTRIEVLTLLDVADRCAALRRARRASSSAVVSGSPNRRTSARARRHGDFDWAKLAQSPPAGPKVSKTVRFRQ</sequence>
<feature type="region of interest" description="Disordered" evidence="1">
    <location>
        <begin position="86"/>
        <end position="107"/>
    </location>
</feature>
<evidence type="ECO:0000313" key="2">
    <source>
        <dbReference type="EMBL" id="MBB5939251.1"/>
    </source>
</evidence>
<dbReference type="RefSeq" id="WP_184578013.1">
    <property type="nucleotide sequence ID" value="NZ_JACHJL010000022.1"/>
</dbReference>